<dbReference type="EMBL" id="BPFH01000007">
    <property type="protein sequence ID" value="GIT96646.1"/>
    <property type="molecule type" value="Genomic_DNA"/>
</dbReference>
<name>A0ABQ4NQM2_9RHOB</name>
<dbReference type="PANTHER" id="PTHR36930:SF1">
    <property type="entry name" value="MOSC DOMAIN-CONTAINING PROTEIN"/>
    <property type="match status" value="1"/>
</dbReference>
<accession>A0ABQ4NQM2</accession>
<dbReference type="InterPro" id="IPR052716">
    <property type="entry name" value="MOSC_domain"/>
</dbReference>
<reference evidence="2 3" key="1">
    <citation type="submission" date="2021-05" db="EMBL/GenBank/DDBJ databases">
        <title>Bacteria Genome sequencing.</title>
        <authorList>
            <person name="Takabe Y."/>
            <person name="Nakajima Y."/>
            <person name="Suzuki S."/>
            <person name="Shiozaki T."/>
        </authorList>
    </citation>
    <scope>NUCLEOTIDE SEQUENCE [LARGE SCALE GENOMIC DNA]</scope>
    <source>
        <strain evidence="2 3">AI_62</strain>
    </source>
</reference>
<dbReference type="InterPro" id="IPR005302">
    <property type="entry name" value="MoCF_Sase_C"/>
</dbReference>
<dbReference type="InterPro" id="IPR011037">
    <property type="entry name" value="Pyrv_Knase-like_insert_dom_sf"/>
</dbReference>
<feature type="domain" description="MOSC" evidence="1">
    <location>
        <begin position="30"/>
        <end position="154"/>
    </location>
</feature>
<proteinExistence type="predicted"/>
<evidence type="ECO:0000259" key="1">
    <source>
        <dbReference type="PROSITE" id="PS51340"/>
    </source>
</evidence>
<dbReference type="Pfam" id="PF03473">
    <property type="entry name" value="MOSC"/>
    <property type="match status" value="1"/>
</dbReference>
<evidence type="ECO:0000313" key="3">
    <source>
        <dbReference type="Proteomes" id="UP000786693"/>
    </source>
</evidence>
<organism evidence="2 3">
    <name type="scientific">Jannaschia pagri</name>
    <dbReference type="NCBI Taxonomy" id="2829797"/>
    <lineage>
        <taxon>Bacteria</taxon>
        <taxon>Pseudomonadati</taxon>
        <taxon>Pseudomonadota</taxon>
        <taxon>Alphaproteobacteria</taxon>
        <taxon>Rhodobacterales</taxon>
        <taxon>Roseobacteraceae</taxon>
        <taxon>Jannaschia</taxon>
    </lineage>
</organism>
<dbReference type="RefSeq" id="WP_220750146.1">
    <property type="nucleotide sequence ID" value="NZ_BPFH01000007.1"/>
</dbReference>
<sequence length="154" mass="16088">MTGLRDLIRRQVRDGRVTWIGLRPARRAEMIVVEAADIQGDGLRGDHGRAGKRAITLLQAEHIPVIAALCDGPVSASVLRRNVVVSGINLAALRGRQVQLGGAVVTLTGPCAPCSRMEEALGPGGYSAVRHHGGWCASVDTPGPLAIGDSLCAL</sequence>
<keyword evidence="3" id="KW-1185">Reference proteome</keyword>
<protein>
    <submittedName>
        <fullName evidence="2">Molybdenum cofactor sulfurase</fullName>
    </submittedName>
</protein>
<evidence type="ECO:0000313" key="2">
    <source>
        <dbReference type="EMBL" id="GIT96646.1"/>
    </source>
</evidence>
<dbReference type="SUPFAM" id="SSF50800">
    <property type="entry name" value="PK beta-barrel domain-like"/>
    <property type="match status" value="1"/>
</dbReference>
<dbReference type="PROSITE" id="PS51340">
    <property type="entry name" value="MOSC"/>
    <property type="match status" value="1"/>
</dbReference>
<dbReference type="Proteomes" id="UP000786693">
    <property type="component" value="Unassembled WGS sequence"/>
</dbReference>
<comment type="caution">
    <text evidence="2">The sequence shown here is derived from an EMBL/GenBank/DDBJ whole genome shotgun (WGS) entry which is preliminary data.</text>
</comment>
<dbReference type="PANTHER" id="PTHR36930">
    <property type="entry name" value="METAL-SULFUR CLUSTER BIOSYNTHESIS PROTEINS YUAD-RELATED"/>
    <property type="match status" value="1"/>
</dbReference>
<gene>
    <name evidence="2" type="ORF">JANAI62_32690</name>
</gene>
<dbReference type="Gene3D" id="2.40.33.20">
    <property type="entry name" value="PK beta-barrel domain-like"/>
    <property type="match status" value="1"/>
</dbReference>